<organism evidence="12 13">
    <name type="scientific">Sus scrofa</name>
    <name type="common">Pig</name>
    <dbReference type="NCBI Taxonomy" id="9823"/>
    <lineage>
        <taxon>Eukaryota</taxon>
        <taxon>Metazoa</taxon>
        <taxon>Chordata</taxon>
        <taxon>Craniata</taxon>
        <taxon>Vertebrata</taxon>
        <taxon>Euteleostomi</taxon>
        <taxon>Mammalia</taxon>
        <taxon>Eutheria</taxon>
        <taxon>Laurasiatheria</taxon>
        <taxon>Artiodactyla</taxon>
        <taxon>Suina</taxon>
        <taxon>Suidae</taxon>
        <taxon>Sus</taxon>
    </lineage>
</organism>
<gene>
    <name evidence="12" type="primary">WNT4</name>
</gene>
<dbReference type="Ensembl" id="ENSSSCT00050103343.1">
    <property type="protein sequence ID" value="ENSSSCP00050045172.1"/>
    <property type="gene ID" value="ENSSSCG00050075378.1"/>
</dbReference>
<dbReference type="PRINTS" id="PR01349">
    <property type="entry name" value="WNTPROTEIN"/>
</dbReference>
<dbReference type="InterPro" id="IPR009142">
    <property type="entry name" value="Wnt4"/>
</dbReference>
<dbReference type="PANTHER" id="PTHR12027:SF101">
    <property type="entry name" value="PROTEIN WNT-4"/>
    <property type="match status" value="1"/>
</dbReference>
<dbReference type="Proteomes" id="UP000694571">
    <property type="component" value="Unplaced"/>
</dbReference>
<accession>A0A8D0UYS3</accession>
<evidence type="ECO:0000256" key="4">
    <source>
        <dbReference type="ARBA" id="ARBA00022525"/>
    </source>
</evidence>
<dbReference type="InterPro" id="IPR005817">
    <property type="entry name" value="Wnt"/>
</dbReference>
<keyword evidence="9" id="KW-0325">Glycoprotein</keyword>
<keyword evidence="7" id="KW-0732">Signal</keyword>
<evidence type="ECO:0000256" key="6">
    <source>
        <dbReference type="ARBA" id="ARBA00022687"/>
    </source>
</evidence>
<evidence type="ECO:0000313" key="12">
    <source>
        <dbReference type="Ensembl" id="ENSSSCP00025039544.1"/>
    </source>
</evidence>
<dbReference type="KEGG" id="ssc:100327037"/>
<dbReference type="CTD" id="54361"/>
<dbReference type="GO" id="GO:0016055">
    <property type="term" value="P:Wnt signaling pathway"/>
    <property type="evidence" value="ECO:0007669"/>
    <property type="project" value="UniProtKB-KW"/>
</dbReference>
<comment type="subcellular location">
    <subcellularLocation>
        <location evidence="1 11">Secreted</location>
        <location evidence="1 11">Extracellular space</location>
        <location evidence="1 11">Extracellular matrix</location>
    </subcellularLocation>
</comment>
<dbReference type="AlphaFoldDB" id="A0A8D0UYS3"/>
<dbReference type="Ensembl" id="ENSSSCT00040098924.1">
    <property type="protein sequence ID" value="ENSSSCP00040044243.1"/>
    <property type="gene ID" value="ENSSSCG00040071896.1"/>
</dbReference>
<proteinExistence type="inferred from homology"/>
<evidence type="ECO:0000256" key="3">
    <source>
        <dbReference type="ARBA" id="ARBA00022473"/>
    </source>
</evidence>
<keyword evidence="3 11" id="KW-0217">Developmental protein</keyword>
<comment type="function">
    <text evidence="11">Ligand for members of the frizzled family of seven transmembrane receptors.</text>
</comment>
<dbReference type="Proteomes" id="UP000694725">
    <property type="component" value="Unplaced"/>
</dbReference>
<evidence type="ECO:0000256" key="8">
    <source>
        <dbReference type="ARBA" id="ARBA00023157"/>
    </source>
</evidence>
<dbReference type="Ensembl" id="ENSSSCT00060082212.1">
    <property type="protein sequence ID" value="ENSSSCP00060035611.1"/>
    <property type="gene ID" value="ENSSSCG00060060240.1"/>
</dbReference>
<evidence type="ECO:0000256" key="7">
    <source>
        <dbReference type="ARBA" id="ARBA00022729"/>
    </source>
</evidence>
<keyword evidence="8" id="KW-1015">Disulfide bond</keyword>
<evidence type="ECO:0000256" key="5">
    <source>
        <dbReference type="ARBA" id="ARBA00022530"/>
    </source>
</evidence>
<dbReference type="Proteomes" id="UP000694723">
    <property type="component" value="Unplaced"/>
</dbReference>
<keyword evidence="5" id="KW-0272">Extracellular matrix</keyword>
<evidence type="ECO:0000256" key="11">
    <source>
        <dbReference type="RuleBase" id="RU003500"/>
    </source>
</evidence>
<dbReference type="PROSITE" id="PS00246">
    <property type="entry name" value="WNT1"/>
    <property type="match status" value="1"/>
</dbReference>
<keyword evidence="10" id="KW-0449">Lipoprotein</keyword>
<dbReference type="Proteomes" id="UP000694724">
    <property type="component" value="Unplaced"/>
</dbReference>
<evidence type="ECO:0000313" key="13">
    <source>
        <dbReference type="Proteomes" id="UP000694727"/>
    </source>
</evidence>
<dbReference type="SMART" id="SM00097">
    <property type="entry name" value="WNT1"/>
    <property type="match status" value="1"/>
</dbReference>
<evidence type="ECO:0000256" key="1">
    <source>
        <dbReference type="ARBA" id="ARBA00004498"/>
    </source>
</evidence>
<dbReference type="Ensembl" id="ENSSSCT00055058268.1">
    <property type="protein sequence ID" value="ENSSSCP00055046612.1"/>
    <property type="gene ID" value="ENSSSCG00055029352.1"/>
</dbReference>
<evidence type="ECO:0000256" key="10">
    <source>
        <dbReference type="ARBA" id="ARBA00023288"/>
    </source>
</evidence>
<evidence type="ECO:0000256" key="2">
    <source>
        <dbReference type="ARBA" id="ARBA00005683"/>
    </source>
</evidence>
<dbReference type="Pfam" id="PF00110">
    <property type="entry name" value="wnt"/>
    <property type="match status" value="1"/>
</dbReference>
<dbReference type="GeneID" id="100327037"/>
<dbReference type="Ensembl" id="ENSSSCT00025090250.1">
    <property type="protein sequence ID" value="ENSSSCP00025039544.1"/>
    <property type="gene ID" value="ENSSSCG00025065740.1"/>
</dbReference>
<dbReference type="GO" id="GO:0005102">
    <property type="term" value="F:signaling receptor binding"/>
    <property type="evidence" value="ECO:0007669"/>
    <property type="project" value="InterPro"/>
</dbReference>
<dbReference type="GO" id="GO:0005576">
    <property type="term" value="C:extracellular region"/>
    <property type="evidence" value="ECO:0007669"/>
    <property type="project" value="InterPro"/>
</dbReference>
<dbReference type="Ensembl" id="ENSSSCT00065101007.1">
    <property type="protein sequence ID" value="ENSSSCP00065044451.1"/>
    <property type="gene ID" value="ENSSSCG00065073330.1"/>
</dbReference>
<dbReference type="Proteomes" id="UP000694727">
    <property type="component" value="Unplaced"/>
</dbReference>
<comment type="similarity">
    <text evidence="2 11">Belongs to the Wnt family.</text>
</comment>
<dbReference type="InterPro" id="IPR018161">
    <property type="entry name" value="Wnt_CS"/>
</dbReference>
<dbReference type="Proteomes" id="UP000694722">
    <property type="component" value="Unplaced"/>
</dbReference>
<keyword evidence="6 11" id="KW-0879">Wnt signaling pathway</keyword>
<sequence>MCKRNLEVMDSVRRGAQLAIEECQYQFRNRRWNCSTLDSLPVFGKVVTQGTREAAFVYAISSAGVAFAVTRACSSGELEKCGCDRTVHGVSPQGFQWSGCSDNIAYGVAFSQSFVDVRERSKGASSSRALMNLHNNEAGRKAILTHMRVECKCHGVSGSCEVKTCWRACRPSARWATHSRRSLTVPPRWSHAVWAPPGRWCRATRSSSRIQMRTWCTWSPARTSASRTCAAACWAQGAARATRRPRPLTAVSCCAVAAASTQHRWSWPSAAAANSTGAASSSAGSASGWWSCTRAGDRRLGLRPQPPSGPGKADNLNSPHHPPQKILVVFFVLVWFLGPHVIYCQNQAGDPSSTDWGLPKAWVFVAATDQRDLAHASGCPHVDAADHSVAICNRFSTCRLEVGNEECYSHMPTGPAS</sequence>
<evidence type="ECO:0000256" key="9">
    <source>
        <dbReference type="ARBA" id="ARBA00023180"/>
    </source>
</evidence>
<reference evidence="12" key="1">
    <citation type="submission" date="2025-05" db="UniProtKB">
        <authorList>
            <consortium name="Ensembl"/>
        </authorList>
    </citation>
    <scope>IDENTIFICATION</scope>
</reference>
<dbReference type="SMR" id="A0A8D0UYS3"/>
<dbReference type="Ensembl" id="ENSSSCT00045053937.1">
    <property type="protein sequence ID" value="ENSSSCP00045037527.1"/>
    <property type="gene ID" value="ENSSSCG00045031599.1"/>
</dbReference>
<protein>
    <recommendedName>
        <fullName evidence="11">Protein Wnt</fullName>
    </recommendedName>
</protein>
<name>A0A8D0UYS3_PIG</name>
<dbReference type="OrthoDB" id="5945655at2759"/>
<dbReference type="PANTHER" id="PTHR12027">
    <property type="entry name" value="WNT RELATED"/>
    <property type="match status" value="1"/>
</dbReference>
<dbReference type="PRINTS" id="PR01844">
    <property type="entry name" value="WNT4PROTEIN"/>
</dbReference>
<keyword evidence="4" id="KW-0964">Secreted</keyword>
<dbReference type="Proteomes" id="UP000694728">
    <property type="component" value="Unplaced"/>
</dbReference>